<evidence type="ECO:0008006" key="5">
    <source>
        <dbReference type="Google" id="ProtNLM"/>
    </source>
</evidence>
<evidence type="ECO:0000313" key="4">
    <source>
        <dbReference type="Proteomes" id="UP001443914"/>
    </source>
</evidence>
<keyword evidence="2" id="KW-0812">Transmembrane</keyword>
<keyword evidence="2" id="KW-1133">Transmembrane helix</keyword>
<feature type="region of interest" description="Disordered" evidence="1">
    <location>
        <begin position="1"/>
        <end position="34"/>
    </location>
</feature>
<sequence length="305" mass="33504">MADNEEGEESIPHVNEYEVPKTAEHEEGAHGNDWEVLSLSASAYAAAPGPKGDESIREDTDSTIIENEEAETSQALFMSRHFAFPPSQHENLPIVPDKIELPKGDQVDDLGSEMNVPREGQFEDNIGDVAKEIPGISLSEEKGHMTFSTHSPELNVDDKERDLYGAAKHDSFDSASGLSGSAEYDGSAIVNDLVESSESVIESGNDDETDDFKLPCGTWWKRGVASLYAHAKETSTFWSIFVAAAVMGLVVLGQRWQQERWQVLHQRWQLSIGDEKPARILSRLKDVIVGGSRRGTYVTAASAEL</sequence>
<dbReference type="PANTHER" id="PTHR34797:SF1">
    <property type="entry name" value="ATG8-INTERACTING PROTEIN 2"/>
    <property type="match status" value="1"/>
</dbReference>
<accession>A0AAW1MAX7</accession>
<keyword evidence="4" id="KW-1185">Reference proteome</keyword>
<dbReference type="AlphaFoldDB" id="A0AAW1MAX7"/>
<evidence type="ECO:0000313" key="3">
    <source>
        <dbReference type="EMBL" id="KAK9743017.1"/>
    </source>
</evidence>
<comment type="caution">
    <text evidence="3">The sequence shown here is derived from an EMBL/GenBank/DDBJ whole genome shotgun (WGS) entry which is preliminary data.</text>
</comment>
<protein>
    <recommendedName>
        <fullName evidence="5">ATG8-interacting protein 1</fullName>
    </recommendedName>
</protein>
<dbReference type="PANTHER" id="PTHR34797">
    <property type="entry name" value="ATG8-INTERACTING PROTEIN 2"/>
    <property type="match status" value="1"/>
</dbReference>
<dbReference type="InterPro" id="IPR040304">
    <property type="entry name" value="ATG8-IP-1/2"/>
</dbReference>
<gene>
    <name evidence="3" type="ORF">RND81_03G211800</name>
</gene>
<dbReference type="Proteomes" id="UP001443914">
    <property type="component" value="Unassembled WGS sequence"/>
</dbReference>
<reference evidence="3" key="1">
    <citation type="submission" date="2024-03" db="EMBL/GenBank/DDBJ databases">
        <title>WGS assembly of Saponaria officinalis var. Norfolk2.</title>
        <authorList>
            <person name="Jenkins J."/>
            <person name="Shu S."/>
            <person name="Grimwood J."/>
            <person name="Barry K."/>
            <person name="Goodstein D."/>
            <person name="Schmutz J."/>
            <person name="Leebens-Mack J."/>
            <person name="Osbourn A."/>
        </authorList>
    </citation>
    <scope>NUCLEOTIDE SEQUENCE [LARGE SCALE GENOMIC DNA]</scope>
    <source>
        <strain evidence="3">JIC</strain>
    </source>
</reference>
<name>A0AAW1MAX7_SAPOF</name>
<evidence type="ECO:0000256" key="1">
    <source>
        <dbReference type="SAM" id="MobiDB-lite"/>
    </source>
</evidence>
<keyword evidence="2" id="KW-0472">Membrane</keyword>
<proteinExistence type="predicted"/>
<feature type="compositionally biased region" description="Basic and acidic residues" evidence="1">
    <location>
        <begin position="15"/>
        <end position="33"/>
    </location>
</feature>
<feature type="transmembrane region" description="Helical" evidence="2">
    <location>
        <begin position="236"/>
        <end position="253"/>
    </location>
</feature>
<evidence type="ECO:0000256" key="2">
    <source>
        <dbReference type="SAM" id="Phobius"/>
    </source>
</evidence>
<dbReference type="EMBL" id="JBDFQZ010000003">
    <property type="protein sequence ID" value="KAK9743017.1"/>
    <property type="molecule type" value="Genomic_DNA"/>
</dbReference>
<organism evidence="3 4">
    <name type="scientific">Saponaria officinalis</name>
    <name type="common">Common soapwort</name>
    <name type="synonym">Lychnis saponaria</name>
    <dbReference type="NCBI Taxonomy" id="3572"/>
    <lineage>
        <taxon>Eukaryota</taxon>
        <taxon>Viridiplantae</taxon>
        <taxon>Streptophyta</taxon>
        <taxon>Embryophyta</taxon>
        <taxon>Tracheophyta</taxon>
        <taxon>Spermatophyta</taxon>
        <taxon>Magnoliopsida</taxon>
        <taxon>eudicotyledons</taxon>
        <taxon>Gunneridae</taxon>
        <taxon>Pentapetalae</taxon>
        <taxon>Caryophyllales</taxon>
        <taxon>Caryophyllaceae</taxon>
        <taxon>Caryophylleae</taxon>
        <taxon>Saponaria</taxon>
    </lineage>
</organism>